<name>A0AAW9PY65_9BURK</name>
<dbReference type="EMBL" id="JAZIBG010000009">
    <property type="protein sequence ID" value="MEF7612673.1"/>
    <property type="molecule type" value="Genomic_DNA"/>
</dbReference>
<dbReference type="RefSeq" id="WP_332287570.1">
    <property type="nucleotide sequence ID" value="NZ_JAZIBG010000009.1"/>
</dbReference>
<dbReference type="Proteomes" id="UP001336250">
    <property type="component" value="Unassembled WGS sequence"/>
</dbReference>
<organism evidence="1 2">
    <name type="scientific">Aquincola agrisoli</name>
    <dbReference type="NCBI Taxonomy" id="3119538"/>
    <lineage>
        <taxon>Bacteria</taxon>
        <taxon>Pseudomonadati</taxon>
        <taxon>Pseudomonadota</taxon>
        <taxon>Betaproteobacteria</taxon>
        <taxon>Burkholderiales</taxon>
        <taxon>Sphaerotilaceae</taxon>
        <taxon>Aquincola</taxon>
    </lineage>
</organism>
<dbReference type="AlphaFoldDB" id="A0AAW9PY65"/>
<evidence type="ECO:0000313" key="2">
    <source>
        <dbReference type="Proteomes" id="UP001336250"/>
    </source>
</evidence>
<comment type="caution">
    <text evidence="1">The sequence shown here is derived from an EMBL/GenBank/DDBJ whole genome shotgun (WGS) entry which is preliminary data.</text>
</comment>
<reference evidence="1 2" key="1">
    <citation type="submission" date="2024-02" db="EMBL/GenBank/DDBJ databases">
        <title>Genome sequence of Aquincola sp. MAHUQ-54.</title>
        <authorList>
            <person name="Huq M.A."/>
        </authorList>
    </citation>
    <scope>NUCLEOTIDE SEQUENCE [LARGE SCALE GENOMIC DNA]</scope>
    <source>
        <strain evidence="1 2">MAHUQ-54</strain>
    </source>
</reference>
<keyword evidence="2" id="KW-1185">Reference proteome</keyword>
<gene>
    <name evidence="1" type="ORF">V4F39_02045</name>
</gene>
<sequence>MKLKTCRIFVTQGWRTTPRNVDLLLAADRPPAAVFEWLDSPDGDSSPALAVELEPEWLYEICGRHDVTHLYELPVHSPTAMTVA</sequence>
<evidence type="ECO:0000313" key="1">
    <source>
        <dbReference type="EMBL" id="MEF7612673.1"/>
    </source>
</evidence>
<protein>
    <submittedName>
        <fullName evidence="1">Uncharacterized protein</fullName>
    </submittedName>
</protein>
<accession>A0AAW9PY65</accession>
<proteinExistence type="predicted"/>